<reference evidence="1" key="1">
    <citation type="submission" date="2023-10" db="EMBL/GenBank/DDBJ databases">
        <title>Genome assembly of Pristionchus species.</title>
        <authorList>
            <person name="Yoshida K."/>
            <person name="Sommer R.J."/>
        </authorList>
    </citation>
    <scope>NUCLEOTIDE SEQUENCE</scope>
    <source>
        <strain evidence="1">RS5133</strain>
    </source>
</reference>
<dbReference type="AlphaFoldDB" id="A0AAV5WT41"/>
<comment type="caution">
    <text evidence="1">The sequence shown here is derived from an EMBL/GenBank/DDBJ whole genome shotgun (WGS) entry which is preliminary data.</text>
</comment>
<sequence length="151" mass="18146">YRKEVFEYIKICADQFSEGNANRLFEAAYRLYHLGSKEEQITSENLSESETKTIKKYFWPAYKGIFGNTNLRQKFSKTYISGCSFMRLEFMPIAVQICIRKREYKALFIDTVAFFEEEFVRSKMELTFWDRKIGIRRAPSFHPWWHGLYNP</sequence>
<dbReference type="EMBL" id="BTSY01000006">
    <property type="protein sequence ID" value="GMT34161.1"/>
    <property type="molecule type" value="Genomic_DNA"/>
</dbReference>
<feature type="non-terminal residue" evidence="1">
    <location>
        <position position="1"/>
    </location>
</feature>
<feature type="non-terminal residue" evidence="1">
    <location>
        <position position="151"/>
    </location>
</feature>
<accession>A0AAV5WT41</accession>
<dbReference type="Proteomes" id="UP001432322">
    <property type="component" value="Unassembled WGS sequence"/>
</dbReference>
<gene>
    <name evidence="1" type="ORF">PFISCL1PPCAC_25458</name>
</gene>
<evidence type="ECO:0000313" key="2">
    <source>
        <dbReference type="Proteomes" id="UP001432322"/>
    </source>
</evidence>
<organism evidence="1 2">
    <name type="scientific">Pristionchus fissidentatus</name>
    <dbReference type="NCBI Taxonomy" id="1538716"/>
    <lineage>
        <taxon>Eukaryota</taxon>
        <taxon>Metazoa</taxon>
        <taxon>Ecdysozoa</taxon>
        <taxon>Nematoda</taxon>
        <taxon>Chromadorea</taxon>
        <taxon>Rhabditida</taxon>
        <taxon>Rhabditina</taxon>
        <taxon>Diplogasteromorpha</taxon>
        <taxon>Diplogasteroidea</taxon>
        <taxon>Neodiplogasteridae</taxon>
        <taxon>Pristionchus</taxon>
    </lineage>
</organism>
<name>A0AAV5WT41_9BILA</name>
<proteinExistence type="predicted"/>
<protein>
    <submittedName>
        <fullName evidence="1">Uncharacterized protein</fullName>
    </submittedName>
</protein>
<keyword evidence="2" id="KW-1185">Reference proteome</keyword>
<evidence type="ECO:0000313" key="1">
    <source>
        <dbReference type="EMBL" id="GMT34161.1"/>
    </source>
</evidence>